<proteinExistence type="predicted"/>
<accession>A0A9P7UB88</accession>
<name>A0A9P7UB88_9PEZI</name>
<reference evidence="1" key="1">
    <citation type="submission" date="2021-05" db="EMBL/GenBank/DDBJ databases">
        <title>Comparative genomics of three Colletotrichum scovillei strains and genetic complementation revealed genes involved fungal growth and virulence on chili pepper.</title>
        <authorList>
            <person name="Hsieh D.-K."/>
            <person name="Chuang S.-C."/>
            <person name="Chen C.-Y."/>
            <person name="Chao Y.-T."/>
            <person name="Lu M.-Y.J."/>
            <person name="Lee M.-H."/>
            <person name="Shih M.-C."/>
        </authorList>
    </citation>
    <scope>NUCLEOTIDE SEQUENCE</scope>
    <source>
        <strain evidence="1">Coll-153</strain>
    </source>
</reference>
<dbReference type="EMBL" id="JAESDN010000016">
    <property type="protein sequence ID" value="KAG7041232.1"/>
    <property type="molecule type" value="Genomic_DNA"/>
</dbReference>
<sequence length="14" mass="1830">MRERYPSDFRPRYG</sequence>
<dbReference type="Proteomes" id="UP000699042">
    <property type="component" value="Unassembled WGS sequence"/>
</dbReference>
<keyword evidence="2" id="KW-1185">Reference proteome</keyword>
<protein>
    <submittedName>
        <fullName evidence="1">Uncharacterized protein</fullName>
    </submittedName>
</protein>
<comment type="caution">
    <text evidence="1">The sequence shown here is derived from an EMBL/GenBank/DDBJ whole genome shotgun (WGS) entry which is preliminary data.</text>
</comment>
<evidence type="ECO:0000313" key="1">
    <source>
        <dbReference type="EMBL" id="KAG7041232.1"/>
    </source>
</evidence>
<organism evidence="1 2">
    <name type="scientific">Colletotrichum scovillei</name>
    <dbReference type="NCBI Taxonomy" id="1209932"/>
    <lineage>
        <taxon>Eukaryota</taxon>
        <taxon>Fungi</taxon>
        <taxon>Dikarya</taxon>
        <taxon>Ascomycota</taxon>
        <taxon>Pezizomycotina</taxon>
        <taxon>Sordariomycetes</taxon>
        <taxon>Hypocreomycetidae</taxon>
        <taxon>Glomerellales</taxon>
        <taxon>Glomerellaceae</taxon>
        <taxon>Colletotrichum</taxon>
        <taxon>Colletotrichum acutatum species complex</taxon>
    </lineage>
</organism>
<gene>
    <name evidence="1" type="ORF">JMJ77_008935</name>
</gene>
<evidence type="ECO:0000313" key="2">
    <source>
        <dbReference type="Proteomes" id="UP000699042"/>
    </source>
</evidence>